<protein>
    <submittedName>
        <fullName evidence="2">PH339R homolog protein</fullName>
    </submittedName>
</protein>
<reference evidence="2" key="1">
    <citation type="journal article" date="2020" name="Sci. Rep.">
        <title>A novel Asfarvirus-like virus identified as a potential cause of mass mortality of abalone.</title>
        <authorList>
            <person name="Matsuyama T."/>
            <person name="Takano T."/>
            <person name="Nishiki I."/>
            <person name="Fujiwara A."/>
            <person name="Kiryu I."/>
            <person name="Inada M."/>
            <person name="Sakai T."/>
            <person name="Terashima S."/>
            <person name="Matsuura Y."/>
            <person name="Isowa K."/>
            <person name="Nakayasu C."/>
        </authorList>
    </citation>
    <scope>NUCLEOTIDE SEQUENCE</scope>
</reference>
<organism evidence="2">
    <name type="scientific">Abalone asfa-like virus</name>
    <dbReference type="NCBI Taxonomy" id="2839893"/>
    <lineage>
        <taxon>Viruses</taxon>
        <taxon>Varidnaviria</taxon>
        <taxon>Bamfordvirae</taxon>
        <taxon>Nucleocytoviricota</taxon>
        <taxon>Pokkesviricetes</taxon>
        <taxon>Asfuvirales</taxon>
        <taxon>Asfarviridae</taxon>
    </lineage>
</organism>
<feature type="region of interest" description="Disordered" evidence="1">
    <location>
        <begin position="347"/>
        <end position="373"/>
    </location>
</feature>
<evidence type="ECO:0000256" key="1">
    <source>
        <dbReference type="SAM" id="MobiDB-lite"/>
    </source>
</evidence>
<proteinExistence type="predicted"/>
<sequence length="373" mass="43351">MAKKEVKIKTLKSSVQDKDIGDIFQSLLGHDDPNSLNLAIVWPKYLKMKEKAWEFIQLFKLLPSFDFMVLFLTERENIRNFHTELCKEYDNIFSEDDTYVSDFLDNQIGEEEEVLKRFSVTFQKMEGCNIVKLAVQTCSNLVRVKRFIEDSEKLSDLFLTKSSGLIFAPIPNLPSADFKSIYTNNKIQGTYRYTILLFLHKLYTITYDVYKISCLPNIDVNEFVNVVIASMEEVKKQIPRCELAFAKIADSVKLLQTNFSEYYKDFVSSKNPTVIIERFVVDVANTTKTSAVITHQFRQIINYYKMVAAQHAKNPKLQILFQHIDKNFNELSKISAEQEIKIETAEFDDPGPDISKDQRRKARKTFQSQVEKL</sequence>
<dbReference type="EMBL" id="LC506465">
    <property type="protein sequence ID" value="BBO54084.1"/>
    <property type="molecule type" value="Genomic_DNA"/>
</dbReference>
<name>A0A5K7Y3L9_9VIRU</name>
<accession>A0A5K7Y3L9</accession>
<evidence type="ECO:0000313" key="2">
    <source>
        <dbReference type="EMBL" id="BBO54084.1"/>
    </source>
</evidence>